<evidence type="ECO:0000313" key="2">
    <source>
        <dbReference type="EMBL" id="KUJ16933.1"/>
    </source>
</evidence>
<proteinExistence type="predicted"/>
<dbReference type="KEGG" id="psco:LY89DRAFT_782172"/>
<accession>A0A194X9U1</accession>
<dbReference type="Proteomes" id="UP000070700">
    <property type="component" value="Unassembled WGS sequence"/>
</dbReference>
<feature type="region of interest" description="Disordered" evidence="1">
    <location>
        <begin position="182"/>
        <end position="204"/>
    </location>
</feature>
<evidence type="ECO:0000313" key="3">
    <source>
        <dbReference type="Proteomes" id="UP000070700"/>
    </source>
</evidence>
<sequence>MEAFFDKLQAEQKKSGVRQFAHALKSGDKEDQELAGIVSRLSNARQELSLRVSVVNVGLTGNVNDGFQVAQQVLIETNENVRKVLGIQLMLAERLQERQLINTSQEMIQLDGPDVVALGLYPDTSNDSQHADVDDQNLNWQRNETGDAPRLFAGNMGLEDSNSADSVKGTVKDSKFGKDSRFMFGHVGGQSSQSFNENFWKSKE</sequence>
<dbReference type="InParanoid" id="A0A194X9U1"/>
<feature type="compositionally biased region" description="Polar residues" evidence="1">
    <location>
        <begin position="189"/>
        <end position="204"/>
    </location>
</feature>
<keyword evidence="3" id="KW-1185">Reference proteome</keyword>
<name>A0A194X9U1_MOLSC</name>
<gene>
    <name evidence="2" type="ORF">LY89DRAFT_782172</name>
</gene>
<dbReference type="GeneID" id="28832280"/>
<evidence type="ECO:0000256" key="1">
    <source>
        <dbReference type="SAM" id="MobiDB-lite"/>
    </source>
</evidence>
<reference evidence="2 3" key="1">
    <citation type="submission" date="2015-10" db="EMBL/GenBank/DDBJ databases">
        <title>Full genome of DAOMC 229536 Phialocephala scopiformis, a fungal endophyte of spruce producing the potent anti-insectan compound rugulosin.</title>
        <authorList>
            <consortium name="DOE Joint Genome Institute"/>
            <person name="Walker A.K."/>
            <person name="Frasz S.L."/>
            <person name="Seifert K.A."/>
            <person name="Miller J.D."/>
            <person name="Mondo S.J."/>
            <person name="Labutti K."/>
            <person name="Lipzen A."/>
            <person name="Dockter R."/>
            <person name="Kennedy M."/>
            <person name="Grigoriev I.V."/>
            <person name="Spatafora J.W."/>
        </authorList>
    </citation>
    <scope>NUCLEOTIDE SEQUENCE [LARGE SCALE GENOMIC DNA]</scope>
    <source>
        <strain evidence="2 3">CBS 120377</strain>
    </source>
</reference>
<dbReference type="AlphaFoldDB" id="A0A194X9U1"/>
<organism evidence="2 3">
    <name type="scientific">Mollisia scopiformis</name>
    <name type="common">Conifer needle endophyte fungus</name>
    <name type="synonym">Phialocephala scopiformis</name>
    <dbReference type="NCBI Taxonomy" id="149040"/>
    <lineage>
        <taxon>Eukaryota</taxon>
        <taxon>Fungi</taxon>
        <taxon>Dikarya</taxon>
        <taxon>Ascomycota</taxon>
        <taxon>Pezizomycotina</taxon>
        <taxon>Leotiomycetes</taxon>
        <taxon>Helotiales</taxon>
        <taxon>Mollisiaceae</taxon>
        <taxon>Mollisia</taxon>
    </lineage>
</organism>
<dbReference type="EMBL" id="KQ947415">
    <property type="protein sequence ID" value="KUJ16933.1"/>
    <property type="molecule type" value="Genomic_DNA"/>
</dbReference>
<dbReference type="OrthoDB" id="3559235at2759"/>
<protein>
    <submittedName>
        <fullName evidence="2">Uncharacterized protein</fullName>
    </submittedName>
</protein>
<dbReference type="RefSeq" id="XP_018071288.1">
    <property type="nucleotide sequence ID" value="XM_018222554.1"/>
</dbReference>